<dbReference type="PANTHER" id="PTHR13049">
    <property type="entry name" value="DUF814-RELATED"/>
    <property type="match status" value="1"/>
</dbReference>
<evidence type="ECO:0000313" key="7">
    <source>
        <dbReference type="Proteomes" id="UP000078200"/>
    </source>
</evidence>
<feature type="compositionally biased region" description="Basic and acidic residues" evidence="4">
    <location>
        <begin position="133"/>
        <end position="182"/>
    </location>
</feature>
<proteinExistence type="inferred from homology"/>
<organism evidence="6 7">
    <name type="scientific">Glossina austeni</name>
    <name type="common">Savannah tsetse fly</name>
    <dbReference type="NCBI Taxonomy" id="7395"/>
    <lineage>
        <taxon>Eukaryota</taxon>
        <taxon>Metazoa</taxon>
        <taxon>Ecdysozoa</taxon>
        <taxon>Arthropoda</taxon>
        <taxon>Hexapoda</taxon>
        <taxon>Insecta</taxon>
        <taxon>Pterygota</taxon>
        <taxon>Neoptera</taxon>
        <taxon>Endopterygota</taxon>
        <taxon>Diptera</taxon>
        <taxon>Brachycera</taxon>
        <taxon>Muscomorpha</taxon>
        <taxon>Hippoboscoidea</taxon>
        <taxon>Glossinidae</taxon>
        <taxon>Glossina</taxon>
    </lineage>
</organism>
<feature type="compositionally biased region" description="Polar residues" evidence="4">
    <location>
        <begin position="183"/>
        <end position="208"/>
    </location>
</feature>
<evidence type="ECO:0000256" key="1">
    <source>
        <dbReference type="ARBA" id="ARBA00008998"/>
    </source>
</evidence>
<reference evidence="6" key="1">
    <citation type="submission" date="2020-05" db="UniProtKB">
        <authorList>
            <consortium name="EnsemblMetazoa"/>
        </authorList>
    </citation>
    <scope>IDENTIFICATION</scope>
    <source>
        <strain evidence="6">TTRI</strain>
    </source>
</reference>
<sequence length="208" mass="24640">MVFYFKSNVVDPPALLYMGKDKYENEELIKWGWPEDVWFHVDNLSSAHVYLRLEKGQTIDNIPTSVLNDAAQLVKANSIQGNKLNNIDINYTMWQNLKKTADMEPGQVAYHNEKAVKKMRVEKRSNDIVKRLGRTKTEDHPDLRIQREQRDALEREEQKAEIRRQKEFEKKLEKEKQQEQELRNYTSLLQADKMTSNHDNGNESDNFW</sequence>
<evidence type="ECO:0000256" key="4">
    <source>
        <dbReference type="SAM" id="MobiDB-lite"/>
    </source>
</evidence>
<evidence type="ECO:0000313" key="6">
    <source>
        <dbReference type="EnsemblMetazoa" id="GAUT027470-PA"/>
    </source>
</evidence>
<feature type="domain" description="NFACT RNA-binding" evidence="5">
    <location>
        <begin position="1"/>
        <end position="112"/>
    </location>
</feature>
<evidence type="ECO:0000256" key="3">
    <source>
        <dbReference type="ARBA" id="ARBA00024214"/>
    </source>
</evidence>
<keyword evidence="7" id="KW-1185">Reference proteome</keyword>
<comment type="subunit">
    <text evidence="3">Interacts (via cytoplasmic region) with ILK.</text>
</comment>
<dbReference type="InterPro" id="IPR008532">
    <property type="entry name" value="NFACT_RNA-bd"/>
</dbReference>
<dbReference type="EnsemblMetazoa" id="GAUT027470-RA">
    <property type="protein sequence ID" value="GAUT027470-PA"/>
    <property type="gene ID" value="GAUT027470"/>
</dbReference>
<feature type="region of interest" description="Disordered" evidence="4">
    <location>
        <begin position="133"/>
        <end position="208"/>
    </location>
</feature>
<dbReference type="STRING" id="7395.A0A1A9V6F2"/>
<dbReference type="AlphaFoldDB" id="A0A1A9V6F2"/>
<dbReference type="VEuPathDB" id="VectorBase:GAUT027470"/>
<comment type="similarity">
    <text evidence="1">Belongs to the CCDC25 family.</text>
</comment>
<dbReference type="Pfam" id="PF05670">
    <property type="entry name" value="NFACT-R_1"/>
    <property type="match status" value="1"/>
</dbReference>
<evidence type="ECO:0000256" key="2">
    <source>
        <dbReference type="ARBA" id="ARBA00016700"/>
    </source>
</evidence>
<dbReference type="Proteomes" id="UP000078200">
    <property type="component" value="Unassembled WGS sequence"/>
</dbReference>
<dbReference type="PANTHER" id="PTHR13049:SF2">
    <property type="entry name" value="COILED-COIL DOMAIN-CONTAINING PROTEIN 25"/>
    <property type="match status" value="1"/>
</dbReference>
<name>A0A1A9V6F2_GLOAU</name>
<accession>A0A1A9V6F2</accession>
<evidence type="ECO:0000259" key="5">
    <source>
        <dbReference type="Pfam" id="PF05670"/>
    </source>
</evidence>
<dbReference type="InterPro" id="IPR039730">
    <property type="entry name" value="Jlp2/Ccd25"/>
</dbReference>
<protein>
    <recommendedName>
        <fullName evidence="2">Coiled-coil domain-containing protein 25</fullName>
    </recommendedName>
</protein>